<organism evidence="6 7">
    <name type="scientific">Pyrodictium abyssi</name>
    <dbReference type="NCBI Taxonomy" id="54256"/>
    <lineage>
        <taxon>Archaea</taxon>
        <taxon>Thermoproteota</taxon>
        <taxon>Thermoprotei</taxon>
        <taxon>Desulfurococcales</taxon>
        <taxon>Pyrodictiaceae</taxon>
        <taxon>Pyrodictium</taxon>
    </lineage>
</organism>
<evidence type="ECO:0000256" key="1">
    <source>
        <dbReference type="ARBA" id="ARBA00007816"/>
    </source>
</evidence>
<dbReference type="PANTHER" id="PTHR42957">
    <property type="entry name" value="HELICASE MJ1565-RELATED"/>
    <property type="match status" value="1"/>
</dbReference>
<keyword evidence="7" id="KW-1185">Reference proteome</keyword>
<comment type="catalytic activity">
    <reaction evidence="2">
        <text>Couples ATP hydrolysis with the unwinding of duplex DNA by translocating in the 3'-5' direction.</text>
        <dbReference type="EC" id="5.6.2.4"/>
    </reaction>
</comment>
<dbReference type="Proteomes" id="UP001341135">
    <property type="component" value="Chromosome"/>
</dbReference>
<evidence type="ECO:0000256" key="3">
    <source>
        <dbReference type="ARBA" id="ARBA00048954"/>
    </source>
</evidence>
<dbReference type="Gene3D" id="3.40.50.300">
    <property type="entry name" value="P-loop containing nucleotide triphosphate hydrolases"/>
    <property type="match status" value="2"/>
</dbReference>
<evidence type="ECO:0000259" key="5">
    <source>
        <dbReference type="Pfam" id="PF01935"/>
    </source>
</evidence>
<comment type="catalytic activity">
    <reaction evidence="3">
        <text>ATP + H2O = ADP + phosphate + H(+)</text>
        <dbReference type="Rhea" id="RHEA:13065"/>
        <dbReference type="ChEBI" id="CHEBI:15377"/>
        <dbReference type="ChEBI" id="CHEBI:15378"/>
        <dbReference type="ChEBI" id="CHEBI:30616"/>
        <dbReference type="ChEBI" id="CHEBI:43474"/>
        <dbReference type="ChEBI" id="CHEBI:456216"/>
        <dbReference type="EC" id="5.6.2.3"/>
    </reaction>
</comment>
<name>A0ABM8IXR0_9CREN</name>
<dbReference type="InterPro" id="IPR002789">
    <property type="entry name" value="HerA_central"/>
</dbReference>
<accession>A0ABM8IXR0</accession>
<dbReference type="InterPro" id="IPR027417">
    <property type="entry name" value="P-loop_NTPase"/>
</dbReference>
<comment type="similarity">
    <text evidence="1">Belongs to the HerA family.</text>
</comment>
<comment type="catalytic activity">
    <reaction evidence="4">
        <text>ATP + H2O = ADP + phosphate + H(+)</text>
        <dbReference type="Rhea" id="RHEA:13065"/>
        <dbReference type="ChEBI" id="CHEBI:15377"/>
        <dbReference type="ChEBI" id="CHEBI:15378"/>
        <dbReference type="ChEBI" id="CHEBI:30616"/>
        <dbReference type="ChEBI" id="CHEBI:43474"/>
        <dbReference type="ChEBI" id="CHEBI:456216"/>
        <dbReference type="EC" id="5.6.2.4"/>
    </reaction>
</comment>
<evidence type="ECO:0000256" key="4">
    <source>
        <dbReference type="ARBA" id="ARBA00048988"/>
    </source>
</evidence>
<dbReference type="Pfam" id="PF01935">
    <property type="entry name" value="DUF87"/>
    <property type="match status" value="1"/>
</dbReference>
<sequence length="724" mass="80098">MLAVSEPSGNVLGEGFVGFIVSVESYTEARAFVYNPGTRLLRYGALALVEDPRGERSYLALVVDVREHSLMPSVDEERLRQISRLLAARGAEYRDALQVARQLLSPSSSLVRWYSTRELKLRILGELAEDRLAIHEAPPRLTSIVREPPSELLERIVSRGLSVAGRGLYLGTLAYNPEVRVYLDPERLTTHLAVLGQTGSGKTETVKRIVAEYAWRKQFFSNGGGVVVFDVAGEYTGYPYSDPRVVPLLDAALNPSAFTSINASWLTNTRKTVLVPYDLSVISLYQRAEQVYAGDIAAMLEQLAGRYNAQGYRATAVLYARHHIYLVEPHREPRPISRGEAAQLLRAEPFLVVAAPLPDTLRVEEIAELARTRSEYFSLVVADMADRLGLLALDTVVSVKSLAAVAQLTWRTYQSLRSGDRSPHAVASRIRSIVQNVINNVLSAEPPERCRAVREAFENQGQLHGVFVDCPAWGTLLSLPLVLQDPAVDPWSVVEQALDTRIEDTGQTWRETLLRGARLAAQALTEQSWQTMASVVRGLDRVARMVSPLLDAAHYRLLAQRLLEGFSIVHLAPPSRGDTDAAVSRLLDELFHVSVANYRRGRRSLIVVEEAHNLAPTDEDRASKASLLRIAREGRKWGLSLVLVSQRPGFIDPGILSQAATMIALRITNPDDLAGIKRGVESASQEIVERLPDLEPGQALVSGLAVPERRIPLLTRVEMLRPRT</sequence>
<protein>
    <recommendedName>
        <fullName evidence="5">Helicase HerA central domain-containing protein</fullName>
    </recommendedName>
</protein>
<evidence type="ECO:0000256" key="2">
    <source>
        <dbReference type="ARBA" id="ARBA00034617"/>
    </source>
</evidence>
<dbReference type="PANTHER" id="PTHR42957:SF1">
    <property type="entry name" value="HELICASE MJ1565-RELATED"/>
    <property type="match status" value="1"/>
</dbReference>
<evidence type="ECO:0000313" key="7">
    <source>
        <dbReference type="Proteomes" id="UP001341135"/>
    </source>
</evidence>
<dbReference type="EMBL" id="AP028907">
    <property type="protein sequence ID" value="BES81669.1"/>
    <property type="molecule type" value="Genomic_DNA"/>
</dbReference>
<proteinExistence type="inferred from homology"/>
<feature type="domain" description="Helicase HerA central" evidence="5">
    <location>
        <begin position="169"/>
        <end position="239"/>
    </location>
</feature>
<gene>
    <name evidence="6" type="ORF">PABY_12360</name>
</gene>
<reference evidence="6 7" key="1">
    <citation type="submission" date="2023-09" db="EMBL/GenBank/DDBJ databases">
        <title>Pyrofollis japonicus gen. nov. sp. nov., a novel member of the family Pyrodictiaceae isolated from the Iheya North hydrothermal field.</title>
        <authorList>
            <person name="Miyazaki U."/>
            <person name="Sanari M."/>
            <person name="Tame A."/>
            <person name="Kitajima M."/>
            <person name="Okamoto A."/>
            <person name="Sawayama S."/>
            <person name="Miyazaki J."/>
            <person name="Takai K."/>
            <person name="Nakagawa S."/>
        </authorList>
    </citation>
    <scope>NUCLEOTIDE SEQUENCE [LARGE SCALE GENOMIC DNA]</scope>
    <source>
        <strain evidence="6 7">AV2</strain>
    </source>
</reference>
<dbReference type="InterPro" id="IPR008571">
    <property type="entry name" value="HerA-like"/>
</dbReference>
<dbReference type="SUPFAM" id="SSF52540">
    <property type="entry name" value="P-loop containing nucleoside triphosphate hydrolases"/>
    <property type="match status" value="1"/>
</dbReference>
<evidence type="ECO:0000313" key="6">
    <source>
        <dbReference type="EMBL" id="BES81669.1"/>
    </source>
</evidence>